<proteinExistence type="predicted"/>
<evidence type="ECO:0000313" key="1">
    <source>
        <dbReference type="EMBL" id="GAH89910.1"/>
    </source>
</evidence>
<gene>
    <name evidence="1" type="ORF">S06H3_05603</name>
</gene>
<organism evidence="1">
    <name type="scientific">marine sediment metagenome</name>
    <dbReference type="NCBI Taxonomy" id="412755"/>
    <lineage>
        <taxon>unclassified sequences</taxon>
        <taxon>metagenomes</taxon>
        <taxon>ecological metagenomes</taxon>
    </lineage>
</organism>
<sequence length="148" mass="16471">MKQTVFLIVNSQTGDCRIRKAPSASPLEYVFRIDLEIPDNPVPAVTIKIPVPAAPAVVTEVKEIPFGVPWAISEGIVRVTGLDGKGAVILDYTDEGLARLYKEAGGEKRGFDLWDFQHHALKKWGLPFIYIEPDRWDKLLGKKEAEGE</sequence>
<protein>
    <submittedName>
        <fullName evidence="1">Uncharacterized protein</fullName>
    </submittedName>
</protein>
<dbReference type="EMBL" id="BARV01002092">
    <property type="protein sequence ID" value="GAH89910.1"/>
    <property type="molecule type" value="Genomic_DNA"/>
</dbReference>
<comment type="caution">
    <text evidence="1">The sequence shown here is derived from an EMBL/GenBank/DDBJ whole genome shotgun (WGS) entry which is preliminary data.</text>
</comment>
<dbReference type="AlphaFoldDB" id="X1K8F9"/>
<accession>X1K8F9</accession>
<reference evidence="1" key="1">
    <citation type="journal article" date="2014" name="Front. Microbiol.">
        <title>High frequency of phylogenetically diverse reductive dehalogenase-homologous genes in deep subseafloor sedimentary metagenomes.</title>
        <authorList>
            <person name="Kawai M."/>
            <person name="Futagami T."/>
            <person name="Toyoda A."/>
            <person name="Takaki Y."/>
            <person name="Nishi S."/>
            <person name="Hori S."/>
            <person name="Arai W."/>
            <person name="Tsubouchi T."/>
            <person name="Morono Y."/>
            <person name="Uchiyama I."/>
            <person name="Ito T."/>
            <person name="Fujiyama A."/>
            <person name="Inagaki F."/>
            <person name="Takami H."/>
        </authorList>
    </citation>
    <scope>NUCLEOTIDE SEQUENCE</scope>
    <source>
        <strain evidence="1">Expedition CK06-06</strain>
    </source>
</reference>
<name>X1K8F9_9ZZZZ</name>